<dbReference type="InterPro" id="IPR000843">
    <property type="entry name" value="HTH_LacI"/>
</dbReference>
<evidence type="ECO:0000256" key="2">
    <source>
        <dbReference type="ARBA" id="ARBA00023015"/>
    </source>
</evidence>
<dbReference type="CDD" id="cd06267">
    <property type="entry name" value="PBP1_LacI_sugar_binding-like"/>
    <property type="match status" value="1"/>
</dbReference>
<dbReference type="PANTHER" id="PTHR30146:SF148">
    <property type="entry name" value="HTH-TYPE TRANSCRIPTIONAL REPRESSOR PURR-RELATED"/>
    <property type="match status" value="1"/>
</dbReference>
<dbReference type="SUPFAM" id="SSF47413">
    <property type="entry name" value="lambda repressor-like DNA-binding domains"/>
    <property type="match status" value="1"/>
</dbReference>
<keyword evidence="7" id="KW-1185">Reference proteome</keyword>
<dbReference type="InterPro" id="IPR028082">
    <property type="entry name" value="Peripla_BP_I"/>
</dbReference>
<evidence type="ECO:0000256" key="1">
    <source>
        <dbReference type="ARBA" id="ARBA00022491"/>
    </source>
</evidence>
<evidence type="ECO:0000256" key="3">
    <source>
        <dbReference type="ARBA" id="ARBA00023125"/>
    </source>
</evidence>
<dbReference type="Gene3D" id="1.10.260.40">
    <property type="entry name" value="lambda repressor-like DNA-binding domains"/>
    <property type="match status" value="1"/>
</dbReference>
<geneLocation type="plasmid" evidence="6 7">
    <name>pAb134-02</name>
</geneLocation>
<dbReference type="InterPro" id="IPR046335">
    <property type="entry name" value="LacI/GalR-like_sensor"/>
</dbReference>
<accession>A0ABX8AVJ6</accession>
<dbReference type="Gene3D" id="3.40.50.2300">
    <property type="match status" value="2"/>
</dbReference>
<evidence type="ECO:0000259" key="5">
    <source>
        <dbReference type="PROSITE" id="PS50932"/>
    </source>
</evidence>
<protein>
    <submittedName>
        <fullName evidence="6">LacI family DNA-binding transcriptional regulator</fullName>
    </submittedName>
</protein>
<reference evidence="6 7" key="1">
    <citation type="journal article" date="2021" name="Angew. Chem. Int. Ed. Engl.">
        <title>A novel family of nonribosomal peptides modulate collective behavior in Pseudovibrio bacteria isolated from marine sponges.</title>
        <authorList>
            <person name="Ioca L.P."/>
            <person name="Dai Y."/>
            <person name="Kunakom S."/>
            <person name="Diaz-Espinosa J."/>
            <person name="Krunic A."/>
            <person name="Crnkovic C.M."/>
            <person name="Orjala J."/>
            <person name="Sanchez L.M."/>
            <person name="Ferreira A.G."/>
            <person name="Berlinck R.G.S."/>
            <person name="Eustaquio A.S."/>
        </authorList>
    </citation>
    <scope>NUCLEOTIDE SEQUENCE [LARGE SCALE GENOMIC DNA]</scope>
    <source>
        <strain evidence="6 7">Ab134</strain>
        <plasmid evidence="6 7">pAb134-02</plasmid>
    </source>
</reference>
<keyword evidence="4" id="KW-0804">Transcription</keyword>
<dbReference type="Proteomes" id="UP000680706">
    <property type="component" value="Plasmid pAb134-02"/>
</dbReference>
<keyword evidence="3 6" id="KW-0238">DNA-binding</keyword>
<dbReference type="Pfam" id="PF13377">
    <property type="entry name" value="Peripla_BP_3"/>
    <property type="match status" value="1"/>
</dbReference>
<name>A0ABX8AVJ6_9HYPH</name>
<feature type="domain" description="HTH lacI-type" evidence="5">
    <location>
        <begin position="33"/>
        <end position="86"/>
    </location>
</feature>
<dbReference type="PANTHER" id="PTHR30146">
    <property type="entry name" value="LACI-RELATED TRANSCRIPTIONAL REPRESSOR"/>
    <property type="match status" value="1"/>
</dbReference>
<sequence>MVVLDSKLMQAPVLATAHQEDRMSETRDDRQTATIVDVAERAGVAVGTVSRFINGREVRKTNEMRIREAIKELGYQTNTFAQAMKTDVTKTVAVVMDGFDEFHTQVLSNVITQFFDHGYQVTTYHLKNEPGELDNLMSIMTARKFDGVVMSGTFNNTISLDQLRSLQKPIVLFNDEATGIDIDRVLVNNREASKRAVQHMIEMGHEHIAIIKASDLQSSSRGRYQGFCDAMEEASLPVIEEYVCEGSWRLSDGYFALQQLMALDKPPTALFSVNYEMTMGVLEAMKEQGLQVAKDLSLVSYDDPYFFRLLTPSITAIAQPHDVIASRLVEMMLTRLNDGISSSSRKMTVSCDVILRDSVARLR</sequence>
<keyword evidence="1" id="KW-0678">Repressor</keyword>
<dbReference type="EMBL" id="CP074128">
    <property type="protein sequence ID" value="QUS58648.1"/>
    <property type="molecule type" value="Genomic_DNA"/>
</dbReference>
<dbReference type="PROSITE" id="PS50932">
    <property type="entry name" value="HTH_LACI_2"/>
    <property type="match status" value="1"/>
</dbReference>
<organism evidence="6 7">
    <name type="scientific">Pseudovibrio brasiliensis</name>
    <dbReference type="NCBI Taxonomy" id="1898042"/>
    <lineage>
        <taxon>Bacteria</taxon>
        <taxon>Pseudomonadati</taxon>
        <taxon>Pseudomonadota</taxon>
        <taxon>Alphaproteobacteria</taxon>
        <taxon>Hyphomicrobiales</taxon>
        <taxon>Stappiaceae</taxon>
        <taxon>Pseudovibrio</taxon>
    </lineage>
</organism>
<gene>
    <name evidence="6" type="ORF">KGB56_24890</name>
</gene>
<evidence type="ECO:0000313" key="7">
    <source>
        <dbReference type="Proteomes" id="UP000680706"/>
    </source>
</evidence>
<evidence type="ECO:0000313" key="6">
    <source>
        <dbReference type="EMBL" id="QUS58648.1"/>
    </source>
</evidence>
<keyword evidence="6" id="KW-0614">Plasmid</keyword>
<dbReference type="SUPFAM" id="SSF53822">
    <property type="entry name" value="Periplasmic binding protein-like I"/>
    <property type="match status" value="1"/>
</dbReference>
<dbReference type="CDD" id="cd01392">
    <property type="entry name" value="HTH_LacI"/>
    <property type="match status" value="1"/>
</dbReference>
<dbReference type="Pfam" id="PF00356">
    <property type="entry name" value="LacI"/>
    <property type="match status" value="1"/>
</dbReference>
<keyword evidence="2" id="KW-0805">Transcription regulation</keyword>
<dbReference type="SMART" id="SM00354">
    <property type="entry name" value="HTH_LACI"/>
    <property type="match status" value="1"/>
</dbReference>
<evidence type="ECO:0000256" key="4">
    <source>
        <dbReference type="ARBA" id="ARBA00023163"/>
    </source>
</evidence>
<dbReference type="GO" id="GO:0003677">
    <property type="term" value="F:DNA binding"/>
    <property type="evidence" value="ECO:0007669"/>
    <property type="project" value="UniProtKB-KW"/>
</dbReference>
<proteinExistence type="predicted"/>
<dbReference type="InterPro" id="IPR010982">
    <property type="entry name" value="Lambda_DNA-bd_dom_sf"/>
</dbReference>